<feature type="region of interest" description="Disordered" evidence="1">
    <location>
        <begin position="352"/>
        <end position="422"/>
    </location>
</feature>
<dbReference type="EMBL" id="CAJNNW010019807">
    <property type="protein sequence ID" value="CAE8665221.1"/>
    <property type="molecule type" value="Genomic_DNA"/>
</dbReference>
<dbReference type="AlphaFoldDB" id="A0A813GUG9"/>
<dbReference type="GO" id="GO:0004386">
    <property type="term" value="F:helicase activity"/>
    <property type="evidence" value="ECO:0007669"/>
    <property type="project" value="InterPro"/>
</dbReference>
<feature type="region of interest" description="Disordered" evidence="1">
    <location>
        <begin position="584"/>
        <end position="605"/>
    </location>
</feature>
<organism evidence="4 6">
    <name type="scientific">Polarella glacialis</name>
    <name type="common">Dinoflagellate</name>
    <dbReference type="NCBI Taxonomy" id="89957"/>
    <lineage>
        <taxon>Eukaryota</taxon>
        <taxon>Sar</taxon>
        <taxon>Alveolata</taxon>
        <taxon>Dinophyceae</taxon>
        <taxon>Suessiales</taxon>
        <taxon>Suessiaceae</taxon>
        <taxon>Polarella</taxon>
    </lineage>
</organism>
<dbReference type="Proteomes" id="UP000626109">
    <property type="component" value="Unassembled WGS sequence"/>
</dbReference>
<dbReference type="SUPFAM" id="SSF52540">
    <property type="entry name" value="P-loop containing nucleoside triphosphate hydrolases"/>
    <property type="match status" value="1"/>
</dbReference>
<comment type="caution">
    <text evidence="4">The sequence shown here is derived from an EMBL/GenBank/DDBJ whole genome shotgun (WGS) entry which is preliminary data.</text>
</comment>
<dbReference type="PANTHER" id="PTHR10887">
    <property type="entry name" value="DNA2/NAM7 HELICASE FAMILY"/>
    <property type="match status" value="1"/>
</dbReference>
<dbReference type="CDD" id="cd18808">
    <property type="entry name" value="SF1_C_Upf1"/>
    <property type="match status" value="1"/>
</dbReference>
<evidence type="ECO:0000259" key="3">
    <source>
        <dbReference type="Pfam" id="PF13087"/>
    </source>
</evidence>
<evidence type="ECO:0000313" key="4">
    <source>
        <dbReference type="EMBL" id="CAE8629166.1"/>
    </source>
</evidence>
<dbReference type="InterPro" id="IPR041677">
    <property type="entry name" value="DNA2/NAM7_AAA_11"/>
</dbReference>
<dbReference type="Pfam" id="PF13087">
    <property type="entry name" value="AAA_12"/>
    <property type="match status" value="1"/>
</dbReference>
<dbReference type="InterPro" id="IPR041679">
    <property type="entry name" value="DNA2/NAM7-like_C"/>
</dbReference>
<dbReference type="OrthoDB" id="2285229at2759"/>
<dbReference type="InterPro" id="IPR027417">
    <property type="entry name" value="P-loop_NTPase"/>
</dbReference>
<evidence type="ECO:0000313" key="6">
    <source>
        <dbReference type="Proteomes" id="UP000654075"/>
    </source>
</evidence>
<dbReference type="EMBL" id="CAJNNV010029603">
    <property type="protein sequence ID" value="CAE8629166.1"/>
    <property type="molecule type" value="Genomic_DNA"/>
</dbReference>
<evidence type="ECO:0000313" key="5">
    <source>
        <dbReference type="EMBL" id="CAE8665221.1"/>
    </source>
</evidence>
<dbReference type="PANTHER" id="PTHR10887:SF495">
    <property type="entry name" value="HELICASE SENATAXIN ISOFORM X1-RELATED"/>
    <property type="match status" value="1"/>
</dbReference>
<feature type="compositionally biased region" description="Basic and acidic residues" evidence="1">
    <location>
        <begin position="594"/>
        <end position="605"/>
    </location>
</feature>
<evidence type="ECO:0000259" key="2">
    <source>
        <dbReference type="Pfam" id="PF13086"/>
    </source>
</evidence>
<dbReference type="InterPro" id="IPR047187">
    <property type="entry name" value="SF1_C_Upf1"/>
</dbReference>
<sequence>MTSLTCDCASKDRLFRVNGQHVSFPCLVVDEAAQAVEFELAMCCLLADDHIALFGDHLQLGPVITEHTIFPAFRNMATTSLFELVVSKKRSGGNSHQAPNWRAAIPHVTLRRQYRMHPSISCFPNAEFYGGGLVDSPETFRDGFALPSSSGSRLAVIDARGPHGRRSVAPEGDTALDAEACLCNPTEAAVVRDYFAWLLRRGVQAADIAVITPYRAQAVVIQDLIKEITEEMPTIGTVHLLQGEEREYVLLSLVRSFACADCEIFDPVPPQLLGRGARSRAAHSFAVGFLKDRRLANVALTRAQLGLVVVGNAQVLSSVPHWQRLFLHARQCDAMWNFDAAKDALNRDIEASDSDVTPLRGAEGWDRSPNASGSESEGCGFPDEEDLGECDDCDGGDAFDDMLPTSSSDGESVAPTPLVAAPKAAHRKRARHAKKPATRQLCHPAQSRNPLDDEAVLEATATTTATTMPVDQQGLAGMTAEASVSSSQLLGCVVQECRKKQHSKSAFAVECGVCVDHWIGLLKEVDFIRKLPQTTSGSCDSGADLLVGFMSLDYWKSQPPPPYVKHGLRSRSFFTALVRRLGQIGSNSSNNNNTKKEEKGSRRVRRGSEEVMCINAVLRAGL</sequence>
<gene>
    <name evidence="4" type="ORF">PGLA1383_LOCUS45707</name>
    <name evidence="5" type="ORF">PGLA2088_LOCUS15852</name>
</gene>
<dbReference type="Pfam" id="PF13086">
    <property type="entry name" value="AAA_11"/>
    <property type="match status" value="1"/>
</dbReference>
<evidence type="ECO:0008006" key="7">
    <source>
        <dbReference type="Google" id="ProtNLM"/>
    </source>
</evidence>
<proteinExistence type="predicted"/>
<keyword evidence="6" id="KW-1185">Reference proteome</keyword>
<evidence type="ECO:0000256" key="1">
    <source>
        <dbReference type="SAM" id="MobiDB-lite"/>
    </source>
</evidence>
<dbReference type="Gene3D" id="3.40.50.300">
    <property type="entry name" value="P-loop containing nucleotide triphosphate hydrolases"/>
    <property type="match status" value="2"/>
</dbReference>
<name>A0A813GUG9_POLGL</name>
<dbReference type="InterPro" id="IPR045055">
    <property type="entry name" value="DNA2/NAM7-like"/>
</dbReference>
<reference evidence="4" key="1">
    <citation type="submission" date="2021-02" db="EMBL/GenBank/DDBJ databases">
        <authorList>
            <person name="Dougan E. K."/>
            <person name="Rhodes N."/>
            <person name="Thang M."/>
            <person name="Chan C."/>
        </authorList>
    </citation>
    <scope>NUCLEOTIDE SEQUENCE</scope>
</reference>
<feature type="compositionally biased region" description="Acidic residues" evidence="1">
    <location>
        <begin position="382"/>
        <end position="400"/>
    </location>
</feature>
<accession>A0A813GUG9</accession>
<dbReference type="Proteomes" id="UP000654075">
    <property type="component" value="Unassembled WGS sequence"/>
</dbReference>
<feature type="domain" description="DNA2/NAM7 helicase-like C-terminal" evidence="3">
    <location>
        <begin position="89"/>
        <end position="313"/>
    </location>
</feature>
<feature type="domain" description="DNA2/NAM7 helicase helicase" evidence="2">
    <location>
        <begin position="5"/>
        <end position="65"/>
    </location>
</feature>
<protein>
    <recommendedName>
        <fullName evidence="7">RNA helicase</fullName>
    </recommendedName>
</protein>